<organism evidence="1">
    <name type="scientific">Ophidiomyces ophidiicola</name>
    <dbReference type="NCBI Taxonomy" id="1387563"/>
    <lineage>
        <taxon>Eukaryota</taxon>
        <taxon>Fungi</taxon>
        <taxon>Dikarya</taxon>
        <taxon>Ascomycota</taxon>
        <taxon>Pezizomycotina</taxon>
        <taxon>Eurotiomycetes</taxon>
        <taxon>Eurotiomycetidae</taxon>
        <taxon>Onygenales</taxon>
        <taxon>Onygenaceae</taxon>
        <taxon>Ophidiomyces</taxon>
    </lineage>
</organism>
<accession>A0ACB8UPY5</accession>
<name>A0ACB8UPY5_9EURO</name>
<evidence type="ECO:0000313" key="1">
    <source>
        <dbReference type="EMBL" id="KAI2382776.1"/>
    </source>
</evidence>
<comment type="caution">
    <text evidence="1">The sequence shown here is derived from an EMBL/GenBank/DDBJ whole genome shotgun (WGS) entry which is preliminary data.</text>
</comment>
<reference evidence="1" key="1">
    <citation type="journal article" date="2022" name="bioRxiv">
        <title>Population genetic analysis of Ophidiomyces ophidiicola, the causative agent of snake fungal disease, indicates recent introductions to the USA.</title>
        <authorList>
            <person name="Ladner J.T."/>
            <person name="Palmer J.M."/>
            <person name="Ettinger C.L."/>
            <person name="Stajich J.E."/>
            <person name="Farrell T.M."/>
            <person name="Glorioso B.M."/>
            <person name="Lawson B."/>
            <person name="Price S.J."/>
            <person name="Stengle A.G."/>
            <person name="Grear D.A."/>
            <person name="Lorch J.M."/>
        </authorList>
    </citation>
    <scope>NUCLEOTIDE SEQUENCE</scope>
    <source>
        <strain evidence="1">NWHC 24266-5</strain>
    </source>
</reference>
<gene>
    <name evidence="1" type="primary">DOA4</name>
    <name evidence="1" type="ORF">LOY88_005719</name>
</gene>
<dbReference type="EMBL" id="JALBCA010000109">
    <property type="protein sequence ID" value="KAI2382776.1"/>
    <property type="molecule type" value="Genomic_DNA"/>
</dbReference>
<keyword evidence="1" id="KW-0378">Hydrolase</keyword>
<dbReference type="EC" id="3.4.19.12" evidence="1"/>
<sequence>MHGDVADPHRHFGERGAIDSGIDNRQYMDMRSLQEMAKSLSLDGQVSLNELVRLSEEAIQKSSDLKEQGQLDLALMQYLRASDIVINNIPNHPDFNYMNQHHPRWADQFSRLLMTVNSQHTSMENIKRRILSDNDAPGARPNSLPYPPSPQRRSADLSQHEGGRRLSERPISPPSPATFQHPSSLRPGAQMPSSHGKKSKPEIRPKPENLTQRFLEDPQSMHDPLAQRFASLRNSHHITATSEYQTIQSNGYPHQAPQHSPSRSGRPLSLPLSRSLMDPPSRPLGPRQMSSPQSHPPALPPKVPISPIEPLPRFPSPAYSPMNIAPSKPPSNPPRTSTDSLRSVCQKQVSGIDRLNDSLDENPYRSRTPNGIHVEADTGRKTIDISVGTTITADVLFKYLRKYDILLIDVRSREQYDSGHIYSNSVICVEPVVLRENVSAEELEDRLIISPEFEQALFSRRNEFDLVVYYDQSTSDSSYLAGSPASSPVPHLRALYDTLYEFNMYKPLRDGRPPVLLVGGLDAWVDLVGPQSLATTHTAVIMHTVGARTSTPGRRQPPRRMPTVSANSSWEVKKRRLREFTPLNPEEERAWLEKAKTEEIDPTSYVAEAGGITEEPEDLGASGTESNSPFVHTYEDFFRRFPEPQDIRQSMASIPSNPPAYAQFTDEPPIAPPSRPPPAVPRPSYSGVADDRHLQPPLARQASATKHALYKSVSPLDRIKLPRTGLVNLGSTCYMNSIIQSLSATTELTKFFFDNRFHTQVQKNWKGSQGVLPGLYANLIRSLWKNDVEVIRPTSFRKFVGRLNPEWAGSQQQDAKEFFDVLVDCLHEDLNLNWQRTPLRPLTTEQEMRREQMPINQVSGIEWNRYCHRELSYISSLFAGQHASRLRCTTCRRTSTTYEAFYSISVEIPVSGSGDIYQCLRSYCHEEMLSGDEVWKCPHCRTEREATKQIILTRAPRFLVFHFKRFSASHSQQARKIHTAVNFPLSGLDMSPFMAQLEPSRPSSPQANPNASTLAQTELTPHELATYPPYIYNAYAVVRHLGSTIHEGHYIALVRDNNRDCWRKFDDHRVTDFRPGSPRSSDCLQNEQAYLVFYERVPAH</sequence>
<keyword evidence="1" id="KW-0645">Protease</keyword>
<proteinExistence type="predicted"/>
<protein>
    <submittedName>
        <fullName evidence="1">Ubiquitin-specific protease doa4</fullName>
        <ecNumber evidence="1">3.4.19.12</ecNumber>
    </submittedName>
</protein>